<keyword evidence="5 7" id="KW-1133">Transmembrane helix</keyword>
<evidence type="ECO:0000256" key="7">
    <source>
        <dbReference type="SAM" id="Phobius"/>
    </source>
</evidence>
<feature type="transmembrane region" description="Helical" evidence="7">
    <location>
        <begin position="98"/>
        <end position="116"/>
    </location>
</feature>
<keyword evidence="6 7" id="KW-0472">Membrane</keyword>
<organism evidence="8 9">
    <name type="scientific">Nitratireductor arenosus</name>
    <dbReference type="NCBI Taxonomy" id="2682096"/>
    <lineage>
        <taxon>Bacteria</taxon>
        <taxon>Pseudomonadati</taxon>
        <taxon>Pseudomonadota</taxon>
        <taxon>Alphaproteobacteria</taxon>
        <taxon>Hyphomicrobiales</taxon>
        <taxon>Phyllobacteriaceae</taxon>
        <taxon>Nitratireductor</taxon>
    </lineage>
</organism>
<proteinExistence type="inferred from homology"/>
<evidence type="ECO:0000313" key="9">
    <source>
        <dbReference type="Proteomes" id="UP000463224"/>
    </source>
</evidence>
<dbReference type="PANTHER" id="PTHR33452:SF1">
    <property type="entry name" value="INNER MEMBRANE PROTEIN YPHA-RELATED"/>
    <property type="match status" value="1"/>
</dbReference>
<evidence type="ECO:0000256" key="5">
    <source>
        <dbReference type="ARBA" id="ARBA00022989"/>
    </source>
</evidence>
<gene>
    <name evidence="8" type="ORF">GN330_20270</name>
</gene>
<protein>
    <submittedName>
        <fullName evidence="8">DoxX family membrane protein</fullName>
    </submittedName>
</protein>
<dbReference type="Pfam" id="PF07681">
    <property type="entry name" value="DoxX"/>
    <property type="match status" value="1"/>
</dbReference>
<comment type="caution">
    <text evidence="8">The sequence shown here is derived from an EMBL/GenBank/DDBJ whole genome shotgun (WGS) entry which is preliminary data.</text>
</comment>
<dbReference type="InterPro" id="IPR051907">
    <property type="entry name" value="DoxX-like_oxidoreductase"/>
</dbReference>
<dbReference type="PANTHER" id="PTHR33452">
    <property type="entry name" value="OXIDOREDUCTASE CATD-RELATED"/>
    <property type="match status" value="1"/>
</dbReference>
<evidence type="ECO:0000256" key="1">
    <source>
        <dbReference type="ARBA" id="ARBA00004651"/>
    </source>
</evidence>
<evidence type="ECO:0000313" key="8">
    <source>
        <dbReference type="EMBL" id="MVA99590.1"/>
    </source>
</evidence>
<dbReference type="EMBL" id="WPHG01000006">
    <property type="protein sequence ID" value="MVA99590.1"/>
    <property type="molecule type" value="Genomic_DNA"/>
</dbReference>
<keyword evidence="3" id="KW-1003">Cell membrane</keyword>
<keyword evidence="4 7" id="KW-0812">Transmembrane</keyword>
<sequence length="132" mass="13603">MSTSVILLIARILLSVMFIMAGLQKFGTIDGTAGYITSVGLPAGTLLAWLAAIFETLAGIALLVGFQTGLTALALAAFCVFTGFVFHYAPADQMQMILFMKNITIAGGLLALFVAGPGSLSVDARTGKTVAA</sequence>
<evidence type="ECO:0000256" key="3">
    <source>
        <dbReference type="ARBA" id="ARBA00022475"/>
    </source>
</evidence>
<dbReference type="GO" id="GO:0005886">
    <property type="term" value="C:plasma membrane"/>
    <property type="evidence" value="ECO:0007669"/>
    <property type="project" value="UniProtKB-SubCell"/>
</dbReference>
<dbReference type="AlphaFoldDB" id="A0A844QNR5"/>
<comment type="similarity">
    <text evidence="2">Belongs to the DoxX family.</text>
</comment>
<feature type="transmembrane region" description="Helical" evidence="7">
    <location>
        <begin position="60"/>
        <end position="86"/>
    </location>
</feature>
<keyword evidence="9" id="KW-1185">Reference proteome</keyword>
<evidence type="ECO:0000256" key="6">
    <source>
        <dbReference type="ARBA" id="ARBA00023136"/>
    </source>
</evidence>
<dbReference type="RefSeq" id="WP_156714914.1">
    <property type="nucleotide sequence ID" value="NZ_WPHG01000006.1"/>
</dbReference>
<feature type="transmembrane region" description="Helical" evidence="7">
    <location>
        <begin position="6"/>
        <end position="23"/>
    </location>
</feature>
<evidence type="ECO:0000256" key="4">
    <source>
        <dbReference type="ARBA" id="ARBA00022692"/>
    </source>
</evidence>
<accession>A0A844QNR5</accession>
<reference evidence="8 9" key="1">
    <citation type="submission" date="2019-12" db="EMBL/GenBank/DDBJ databases">
        <title>Nitratireductor arenosus sp. nov., Isolated from sea sand, Jeju island, South Korea.</title>
        <authorList>
            <person name="Kim W."/>
        </authorList>
    </citation>
    <scope>NUCLEOTIDE SEQUENCE [LARGE SCALE GENOMIC DNA]</scope>
    <source>
        <strain evidence="8 9">CAU 1489</strain>
    </source>
</reference>
<comment type="subcellular location">
    <subcellularLocation>
        <location evidence="1">Cell membrane</location>
        <topology evidence="1">Multi-pass membrane protein</topology>
    </subcellularLocation>
</comment>
<dbReference type="InterPro" id="IPR032808">
    <property type="entry name" value="DoxX"/>
</dbReference>
<evidence type="ECO:0000256" key="2">
    <source>
        <dbReference type="ARBA" id="ARBA00006679"/>
    </source>
</evidence>
<name>A0A844QNR5_9HYPH</name>
<dbReference type="Proteomes" id="UP000463224">
    <property type="component" value="Unassembled WGS sequence"/>
</dbReference>